<evidence type="ECO:0000256" key="8">
    <source>
        <dbReference type="SAM" id="MobiDB-lite"/>
    </source>
</evidence>
<evidence type="ECO:0000256" key="5">
    <source>
        <dbReference type="ARBA" id="ARBA00022833"/>
    </source>
</evidence>
<proteinExistence type="predicted"/>
<evidence type="ECO:0000313" key="11">
    <source>
        <dbReference type="RefSeq" id="XP_030984736.1"/>
    </source>
</evidence>
<dbReference type="GO" id="GO:0008270">
    <property type="term" value="F:zinc ion binding"/>
    <property type="evidence" value="ECO:0007669"/>
    <property type="project" value="UniProtKB-KW"/>
</dbReference>
<keyword evidence="5" id="KW-0862">Zinc</keyword>
<sequence length="389" mass="42519">MAKATSPPDSPLSSMDESDAFNEDGNDTPDPMPPAKRQKLQLDVSTASSAVAGPDHNDPALEGLSPVSSDTSGDIPSSPAHHPHHPHHLRHGDTDDDLHEQVSVCAWGDCDAGDLGNMDRLVEHIHSDHIEGKQKNNYICEWKGCGRNRQLHASGYALKAHMRSHTREKPFYCYLPECDRSFTRSDALAKHMRTVHETEALRPSDPIPKAMQAQTAAGTSTKSGKPLTIVIKTPRSHAAGARDSVLDRDGASPGSENSFQFTELTSEQGFSPKELAMPLPKLHNLLRCTLKWTEEEQQELQREIEAAETAYKNAWLEKEVLLHQVIQNEINWHERRQAVLSGVADVQAKPVALNGTAAAATNTDDAAAADDADSVGGLTEEEMETTMQD</sequence>
<dbReference type="KEGG" id="pgri:PgNI_04304"/>
<dbReference type="GeneID" id="41959261"/>
<dbReference type="PANTHER" id="PTHR45718">
    <property type="entry name" value="TRANSCRIPTIONAL ACTIVATOR CUBITUS INTERRUPTUS"/>
    <property type="match status" value="1"/>
</dbReference>
<reference evidence="11" key="1">
    <citation type="journal article" date="2019" name="Mol. Biol. Evol.">
        <title>Blast fungal genomes show frequent chromosomal changes, gene gains and losses, and effector gene turnover.</title>
        <authorList>
            <person name="Gomez Luciano L.B."/>
            <person name="Jason Tsai I."/>
            <person name="Chuma I."/>
            <person name="Tosa Y."/>
            <person name="Chen Y.H."/>
            <person name="Li J.Y."/>
            <person name="Li M.Y."/>
            <person name="Jade Lu M.Y."/>
            <person name="Nakayashiki H."/>
            <person name="Li W.H."/>
        </authorList>
    </citation>
    <scope>NUCLEOTIDE SEQUENCE</scope>
    <source>
        <strain evidence="11">NI907</strain>
    </source>
</reference>
<feature type="compositionally biased region" description="Basic residues" evidence="8">
    <location>
        <begin position="81"/>
        <end position="90"/>
    </location>
</feature>
<feature type="compositionally biased region" description="Acidic residues" evidence="8">
    <location>
        <begin position="367"/>
        <end position="389"/>
    </location>
</feature>
<accession>A0A6P8BC67</accession>
<feature type="compositionally biased region" description="Acidic residues" evidence="8">
    <location>
        <begin position="16"/>
        <end position="27"/>
    </location>
</feature>
<feature type="region of interest" description="Disordered" evidence="8">
    <location>
        <begin position="358"/>
        <end position="389"/>
    </location>
</feature>
<dbReference type="SMART" id="SM00355">
    <property type="entry name" value="ZnF_C2H2"/>
    <property type="match status" value="3"/>
</dbReference>
<dbReference type="PROSITE" id="PS50157">
    <property type="entry name" value="ZINC_FINGER_C2H2_2"/>
    <property type="match status" value="1"/>
</dbReference>
<dbReference type="InterPro" id="IPR043359">
    <property type="entry name" value="GLI-like"/>
</dbReference>
<comment type="subcellular location">
    <subcellularLocation>
        <location evidence="1">Nucleus</location>
    </subcellularLocation>
</comment>
<evidence type="ECO:0000259" key="9">
    <source>
        <dbReference type="PROSITE" id="PS50157"/>
    </source>
</evidence>
<feature type="region of interest" description="Disordered" evidence="8">
    <location>
        <begin position="234"/>
        <end position="258"/>
    </location>
</feature>
<dbReference type="Pfam" id="PF00096">
    <property type="entry name" value="zf-C2H2"/>
    <property type="match status" value="1"/>
</dbReference>
<name>A0A6P8BC67_PYRGI</name>
<dbReference type="Proteomes" id="UP000515153">
    <property type="component" value="Unplaced"/>
</dbReference>
<evidence type="ECO:0000256" key="3">
    <source>
        <dbReference type="ARBA" id="ARBA00022737"/>
    </source>
</evidence>
<dbReference type="PANTHER" id="PTHR45718:SF4">
    <property type="entry name" value="TRANSCRIPTIONAL ACTIVATOR CUBITUS INTERRUPTUS"/>
    <property type="match status" value="1"/>
</dbReference>
<dbReference type="RefSeq" id="XP_030984736.1">
    <property type="nucleotide sequence ID" value="XM_031124352.1"/>
</dbReference>
<dbReference type="InterPro" id="IPR036236">
    <property type="entry name" value="Znf_C2H2_sf"/>
</dbReference>
<organism evidence="10 11">
    <name type="scientific">Pyricularia grisea</name>
    <name type="common">Crabgrass-specific blast fungus</name>
    <name type="synonym">Magnaporthe grisea</name>
    <dbReference type="NCBI Taxonomy" id="148305"/>
    <lineage>
        <taxon>Eukaryota</taxon>
        <taxon>Fungi</taxon>
        <taxon>Dikarya</taxon>
        <taxon>Ascomycota</taxon>
        <taxon>Pezizomycotina</taxon>
        <taxon>Sordariomycetes</taxon>
        <taxon>Sordariomycetidae</taxon>
        <taxon>Magnaporthales</taxon>
        <taxon>Pyriculariaceae</taxon>
        <taxon>Pyricularia</taxon>
    </lineage>
</organism>
<feature type="domain" description="C2H2-type" evidence="9">
    <location>
        <begin position="171"/>
        <end position="201"/>
    </location>
</feature>
<evidence type="ECO:0000256" key="1">
    <source>
        <dbReference type="ARBA" id="ARBA00004123"/>
    </source>
</evidence>
<evidence type="ECO:0000256" key="7">
    <source>
        <dbReference type="PROSITE-ProRule" id="PRU00042"/>
    </source>
</evidence>
<dbReference type="InterPro" id="IPR013087">
    <property type="entry name" value="Znf_C2H2_type"/>
</dbReference>
<dbReference type="AlphaFoldDB" id="A0A6P8BC67"/>
<keyword evidence="2" id="KW-0479">Metal-binding</keyword>
<reference evidence="11" key="2">
    <citation type="submission" date="2019-10" db="EMBL/GenBank/DDBJ databases">
        <authorList>
            <consortium name="NCBI Genome Project"/>
        </authorList>
    </citation>
    <scope>NUCLEOTIDE SEQUENCE</scope>
    <source>
        <strain evidence="11">NI907</strain>
    </source>
</reference>
<feature type="region of interest" description="Disordered" evidence="8">
    <location>
        <begin position="1"/>
        <end position="95"/>
    </location>
</feature>
<keyword evidence="4 7" id="KW-0863">Zinc-finger</keyword>
<dbReference type="GO" id="GO:0005634">
    <property type="term" value="C:nucleus"/>
    <property type="evidence" value="ECO:0007669"/>
    <property type="project" value="UniProtKB-SubCell"/>
</dbReference>
<dbReference type="Gene3D" id="3.30.160.60">
    <property type="entry name" value="Classic Zinc Finger"/>
    <property type="match status" value="3"/>
</dbReference>
<reference evidence="11" key="3">
    <citation type="submission" date="2025-08" db="UniProtKB">
        <authorList>
            <consortium name="RefSeq"/>
        </authorList>
    </citation>
    <scope>IDENTIFICATION</scope>
    <source>
        <strain evidence="11">NI907</strain>
    </source>
</reference>
<dbReference type="SUPFAM" id="SSF57667">
    <property type="entry name" value="beta-beta-alpha zinc fingers"/>
    <property type="match status" value="1"/>
</dbReference>
<keyword evidence="3" id="KW-0677">Repeat</keyword>
<dbReference type="PROSITE" id="PS00028">
    <property type="entry name" value="ZINC_FINGER_C2H2_1"/>
    <property type="match status" value="1"/>
</dbReference>
<evidence type="ECO:0000256" key="2">
    <source>
        <dbReference type="ARBA" id="ARBA00022723"/>
    </source>
</evidence>
<evidence type="ECO:0000256" key="6">
    <source>
        <dbReference type="ARBA" id="ARBA00023242"/>
    </source>
</evidence>
<dbReference type="FunFam" id="3.30.160.60:FF:000201">
    <property type="entry name" value="C2H2 finger domain protein (Gli3)"/>
    <property type="match status" value="1"/>
</dbReference>
<gene>
    <name evidence="11" type="ORF">PgNI_04304</name>
</gene>
<evidence type="ECO:0000256" key="4">
    <source>
        <dbReference type="ARBA" id="ARBA00022771"/>
    </source>
</evidence>
<evidence type="ECO:0000313" key="10">
    <source>
        <dbReference type="Proteomes" id="UP000515153"/>
    </source>
</evidence>
<dbReference type="GO" id="GO:0000978">
    <property type="term" value="F:RNA polymerase II cis-regulatory region sequence-specific DNA binding"/>
    <property type="evidence" value="ECO:0007669"/>
    <property type="project" value="TreeGrafter"/>
</dbReference>
<feature type="compositionally biased region" description="Polar residues" evidence="8">
    <location>
        <begin position="66"/>
        <end position="75"/>
    </location>
</feature>
<keyword evidence="6" id="KW-0539">Nucleus</keyword>
<protein>
    <recommendedName>
        <fullName evidence="9">C2H2-type domain-containing protein</fullName>
    </recommendedName>
</protein>
<keyword evidence="10" id="KW-1185">Reference proteome</keyword>
<dbReference type="GO" id="GO:0000981">
    <property type="term" value="F:DNA-binding transcription factor activity, RNA polymerase II-specific"/>
    <property type="evidence" value="ECO:0007669"/>
    <property type="project" value="TreeGrafter"/>
</dbReference>